<keyword evidence="7" id="KW-1185">Reference proteome</keyword>
<organism evidence="6 7">
    <name type="scientific">Terrapene triunguis</name>
    <name type="common">Three-toed box turtle</name>
    <dbReference type="NCBI Taxonomy" id="2587831"/>
    <lineage>
        <taxon>Eukaryota</taxon>
        <taxon>Metazoa</taxon>
        <taxon>Chordata</taxon>
        <taxon>Craniata</taxon>
        <taxon>Vertebrata</taxon>
        <taxon>Euteleostomi</taxon>
        <taxon>Archelosauria</taxon>
        <taxon>Testudinata</taxon>
        <taxon>Testudines</taxon>
        <taxon>Cryptodira</taxon>
        <taxon>Durocryptodira</taxon>
        <taxon>Testudinoidea</taxon>
        <taxon>Emydidae</taxon>
        <taxon>Terrapene</taxon>
    </lineage>
</organism>
<evidence type="ECO:0000259" key="4">
    <source>
        <dbReference type="PROSITE" id="PS50812"/>
    </source>
</evidence>
<evidence type="ECO:0000259" key="5">
    <source>
        <dbReference type="PROSITE" id="PS51050"/>
    </source>
</evidence>
<dbReference type="Gene3D" id="2.30.30.140">
    <property type="match status" value="1"/>
</dbReference>
<dbReference type="Pfam" id="PF07496">
    <property type="entry name" value="zf-CW"/>
    <property type="match status" value="1"/>
</dbReference>
<evidence type="ECO:0000256" key="1">
    <source>
        <dbReference type="ARBA" id="ARBA00022723"/>
    </source>
</evidence>
<dbReference type="InterPro" id="IPR000313">
    <property type="entry name" value="PWWP_dom"/>
</dbReference>
<evidence type="ECO:0000313" key="6">
    <source>
        <dbReference type="Ensembl" id="ENSTMTP00000000345.1"/>
    </source>
</evidence>
<dbReference type="GO" id="GO:0008270">
    <property type="term" value="F:zinc ion binding"/>
    <property type="evidence" value="ECO:0007669"/>
    <property type="project" value="UniProtKB-KW"/>
</dbReference>
<dbReference type="AlphaFoldDB" id="A0A674HVL4"/>
<evidence type="ECO:0000256" key="3">
    <source>
        <dbReference type="ARBA" id="ARBA00022833"/>
    </source>
</evidence>
<dbReference type="Ensembl" id="ENSTMTT00000000353.1">
    <property type="protein sequence ID" value="ENSTMTP00000000345.1"/>
    <property type="gene ID" value="ENSTMTG00000000290.1"/>
</dbReference>
<dbReference type="InterPro" id="IPR011124">
    <property type="entry name" value="Znf_CW"/>
</dbReference>
<dbReference type="Pfam" id="PF00855">
    <property type="entry name" value="PWWP"/>
    <property type="match status" value="1"/>
</dbReference>
<feature type="domain" description="CW-type" evidence="5">
    <location>
        <begin position="24"/>
        <end position="79"/>
    </location>
</feature>
<accession>A0A674HVL4</accession>
<dbReference type="GO" id="GO:0140002">
    <property type="term" value="F:histone H3K4me3 reader activity"/>
    <property type="evidence" value="ECO:0007669"/>
    <property type="project" value="Ensembl"/>
</dbReference>
<dbReference type="Proteomes" id="UP000472274">
    <property type="component" value="Unplaced"/>
</dbReference>
<keyword evidence="3" id="KW-0862">Zinc</keyword>
<dbReference type="PROSITE" id="PS50812">
    <property type="entry name" value="PWWP"/>
    <property type="match status" value="1"/>
</dbReference>
<feature type="domain" description="PWWP" evidence="4">
    <location>
        <begin position="98"/>
        <end position="151"/>
    </location>
</feature>
<reference evidence="6" key="2">
    <citation type="submission" date="2025-09" db="UniProtKB">
        <authorList>
            <consortium name="Ensembl"/>
        </authorList>
    </citation>
    <scope>IDENTIFICATION</scope>
</reference>
<keyword evidence="1" id="KW-0479">Metal-binding</keyword>
<keyword evidence="2" id="KW-0863">Zinc-finger</keyword>
<protein>
    <submittedName>
        <fullName evidence="6">Zinc finger CW-type and PWWP domain containing 2</fullName>
    </submittedName>
</protein>
<name>A0A674HVL4_9SAUR</name>
<dbReference type="PANTHER" id="PTHR15999:SF6">
    <property type="entry name" value="ZINC FINGER CW-TYPE PWWP DOMAIN PROTEIN 2"/>
    <property type="match status" value="1"/>
</dbReference>
<dbReference type="SUPFAM" id="SSF63748">
    <property type="entry name" value="Tudor/PWWP/MBT"/>
    <property type="match status" value="1"/>
</dbReference>
<evidence type="ECO:0000256" key="2">
    <source>
        <dbReference type="ARBA" id="ARBA00022771"/>
    </source>
</evidence>
<proteinExistence type="predicted"/>
<dbReference type="PANTHER" id="PTHR15999">
    <property type="entry name" value="ZINC FINGER CW-TYPE PWWP DOMAIN PROTEIN 1"/>
    <property type="match status" value="1"/>
</dbReference>
<reference evidence="6" key="1">
    <citation type="submission" date="2025-08" db="UniProtKB">
        <authorList>
            <consortium name="Ensembl"/>
        </authorList>
    </citation>
    <scope>IDENTIFICATION</scope>
</reference>
<evidence type="ECO:0000313" key="7">
    <source>
        <dbReference type="Proteomes" id="UP000472274"/>
    </source>
</evidence>
<dbReference type="GO" id="GO:0005634">
    <property type="term" value="C:nucleus"/>
    <property type="evidence" value="ECO:0007669"/>
    <property type="project" value="TreeGrafter"/>
</dbReference>
<sequence>MKDEKETIKSVCCFAMDTINENHFYLDKVWVQCEIGSCLKWRLLSSDDAAQVDQSEPWYCYMNTDPWFNNCSVSEEYFPEESEFNKSGFKYVYSELPIGSLVLVKMRNWPRWPGILCPDPLNGQYVTYDLDGYVKSNHVEFLGDPHSRGWVAQHLGASSLTLKPLKQCKRKKKWYTSALEEANKLLIFSAPQRLEMCQLSENGIIHIFQKSMLRCSLETMVSDDFLSKENLGMYKLECIFAFQVTKCSTESTEGSPMENCTQEDCIIIDGIAFRAGECIENISNKFKEIDSLMAEFQDNL</sequence>
<dbReference type="PROSITE" id="PS51050">
    <property type="entry name" value="ZF_CW"/>
    <property type="match status" value="1"/>
</dbReference>
<dbReference type="InParanoid" id="A0A674HVL4"/>
<dbReference type="InterPro" id="IPR042778">
    <property type="entry name" value="ZCWPW1/ZCWPW2"/>
</dbReference>
<gene>
    <name evidence="6" type="primary">ZCWPW2</name>
</gene>
<dbReference type="GeneTree" id="ENSGT00560000077278"/>
<dbReference type="Gene3D" id="3.30.40.100">
    <property type="match status" value="1"/>
</dbReference>
<dbReference type="CDD" id="cd20146">
    <property type="entry name" value="PWWP_ZCWPW2"/>
    <property type="match status" value="1"/>
</dbReference>